<proteinExistence type="inferred from homology"/>
<evidence type="ECO:0000259" key="8">
    <source>
        <dbReference type="Pfam" id="PF13359"/>
    </source>
</evidence>
<sequence>VQEMYSCDYGVPQNTLPQGPAYLPHVLMTQKSDRPDHFWEALRVTPTTFNQMVGELTNDHVFSNNSQNAQIAVETQLAVTLYCFGHNSNSASLQEIANWAGVGKETVELVTQRVMMAVLCWRFMEMAVPFPISEEKEKAKAWVVSHSCKAWHGGWCLVDGTLIPLFDKPYQFGESYFDQKSNYSLNFQIVSLPNLQIIDYGFGFTGSTHDSTAWDKTQFAQEHGQQIATWPVSPYKKPEHDLPENEEFNKHVSMVCIWSEHAIGYLKGRFHSLKSLCINIKDEVLHQFATYWVVACIALHNFALRCE</sequence>
<gene>
    <name evidence="9" type="ORF">JAAARDRAFT_104390</name>
</gene>
<evidence type="ECO:0000256" key="3">
    <source>
        <dbReference type="ARBA" id="ARBA00006958"/>
    </source>
</evidence>
<keyword evidence="6" id="KW-0378">Hydrolase</keyword>
<feature type="non-terminal residue" evidence="9">
    <location>
        <position position="307"/>
    </location>
</feature>
<dbReference type="Proteomes" id="UP000027265">
    <property type="component" value="Unassembled WGS sequence"/>
</dbReference>
<dbReference type="PANTHER" id="PTHR22930:SF85">
    <property type="entry name" value="GH03217P-RELATED"/>
    <property type="match status" value="1"/>
</dbReference>
<keyword evidence="4" id="KW-0540">Nuclease</keyword>
<evidence type="ECO:0000256" key="2">
    <source>
        <dbReference type="ARBA" id="ARBA00004123"/>
    </source>
</evidence>
<dbReference type="PANTHER" id="PTHR22930">
    <property type="match status" value="1"/>
</dbReference>
<keyword evidence="7" id="KW-0539">Nucleus</keyword>
<dbReference type="GO" id="GO:0005634">
    <property type="term" value="C:nucleus"/>
    <property type="evidence" value="ECO:0007669"/>
    <property type="project" value="UniProtKB-SubCell"/>
</dbReference>
<feature type="non-terminal residue" evidence="9">
    <location>
        <position position="1"/>
    </location>
</feature>
<feature type="domain" description="DDE Tnp4" evidence="8">
    <location>
        <begin position="158"/>
        <end position="301"/>
    </location>
</feature>
<dbReference type="STRING" id="933084.A0A067P7Y9"/>
<comment type="cofactor">
    <cofactor evidence="1">
        <name>a divalent metal cation</name>
        <dbReference type="ChEBI" id="CHEBI:60240"/>
    </cofactor>
</comment>
<evidence type="ECO:0000313" key="10">
    <source>
        <dbReference type="Proteomes" id="UP000027265"/>
    </source>
</evidence>
<dbReference type="InterPro" id="IPR027806">
    <property type="entry name" value="HARBI1_dom"/>
</dbReference>
<organism evidence="9 10">
    <name type="scientific">Jaapia argillacea MUCL 33604</name>
    <dbReference type="NCBI Taxonomy" id="933084"/>
    <lineage>
        <taxon>Eukaryota</taxon>
        <taxon>Fungi</taxon>
        <taxon>Dikarya</taxon>
        <taxon>Basidiomycota</taxon>
        <taxon>Agaricomycotina</taxon>
        <taxon>Agaricomycetes</taxon>
        <taxon>Agaricomycetidae</taxon>
        <taxon>Jaapiales</taxon>
        <taxon>Jaapiaceae</taxon>
        <taxon>Jaapia</taxon>
    </lineage>
</organism>
<name>A0A067P7Y9_9AGAM</name>
<dbReference type="EMBL" id="KL197753">
    <property type="protein sequence ID" value="KDQ50998.1"/>
    <property type="molecule type" value="Genomic_DNA"/>
</dbReference>
<keyword evidence="5" id="KW-0479">Metal-binding</keyword>
<dbReference type="GO" id="GO:0016787">
    <property type="term" value="F:hydrolase activity"/>
    <property type="evidence" value="ECO:0007669"/>
    <property type="project" value="UniProtKB-KW"/>
</dbReference>
<evidence type="ECO:0000313" key="9">
    <source>
        <dbReference type="EMBL" id="KDQ50998.1"/>
    </source>
</evidence>
<dbReference type="AlphaFoldDB" id="A0A067P7Y9"/>
<dbReference type="InParanoid" id="A0A067P7Y9"/>
<dbReference type="InterPro" id="IPR045249">
    <property type="entry name" value="HARBI1-like"/>
</dbReference>
<dbReference type="GO" id="GO:0046872">
    <property type="term" value="F:metal ion binding"/>
    <property type="evidence" value="ECO:0007669"/>
    <property type="project" value="UniProtKB-KW"/>
</dbReference>
<evidence type="ECO:0000256" key="7">
    <source>
        <dbReference type="ARBA" id="ARBA00023242"/>
    </source>
</evidence>
<comment type="similarity">
    <text evidence="3">Belongs to the HARBI1 family.</text>
</comment>
<reference evidence="10" key="1">
    <citation type="journal article" date="2014" name="Proc. Natl. Acad. Sci. U.S.A.">
        <title>Extensive sampling of basidiomycete genomes demonstrates inadequacy of the white-rot/brown-rot paradigm for wood decay fungi.</title>
        <authorList>
            <person name="Riley R."/>
            <person name="Salamov A.A."/>
            <person name="Brown D.W."/>
            <person name="Nagy L.G."/>
            <person name="Floudas D."/>
            <person name="Held B.W."/>
            <person name="Levasseur A."/>
            <person name="Lombard V."/>
            <person name="Morin E."/>
            <person name="Otillar R."/>
            <person name="Lindquist E.A."/>
            <person name="Sun H."/>
            <person name="LaButti K.M."/>
            <person name="Schmutz J."/>
            <person name="Jabbour D."/>
            <person name="Luo H."/>
            <person name="Baker S.E."/>
            <person name="Pisabarro A.G."/>
            <person name="Walton J.D."/>
            <person name="Blanchette R.A."/>
            <person name="Henrissat B."/>
            <person name="Martin F."/>
            <person name="Cullen D."/>
            <person name="Hibbett D.S."/>
            <person name="Grigoriev I.V."/>
        </authorList>
    </citation>
    <scope>NUCLEOTIDE SEQUENCE [LARGE SCALE GENOMIC DNA]</scope>
    <source>
        <strain evidence="10">MUCL 33604</strain>
    </source>
</reference>
<dbReference type="Pfam" id="PF13359">
    <property type="entry name" value="DDE_Tnp_4"/>
    <property type="match status" value="1"/>
</dbReference>
<keyword evidence="10" id="KW-1185">Reference proteome</keyword>
<dbReference type="OrthoDB" id="2408877at2759"/>
<dbReference type="HOGENOM" id="CLU_018552_2_1_1"/>
<evidence type="ECO:0000256" key="6">
    <source>
        <dbReference type="ARBA" id="ARBA00022801"/>
    </source>
</evidence>
<evidence type="ECO:0000256" key="1">
    <source>
        <dbReference type="ARBA" id="ARBA00001968"/>
    </source>
</evidence>
<protein>
    <recommendedName>
        <fullName evidence="8">DDE Tnp4 domain-containing protein</fullName>
    </recommendedName>
</protein>
<dbReference type="GO" id="GO:0004518">
    <property type="term" value="F:nuclease activity"/>
    <property type="evidence" value="ECO:0007669"/>
    <property type="project" value="UniProtKB-KW"/>
</dbReference>
<accession>A0A067P7Y9</accession>
<evidence type="ECO:0000256" key="5">
    <source>
        <dbReference type="ARBA" id="ARBA00022723"/>
    </source>
</evidence>
<evidence type="ECO:0000256" key="4">
    <source>
        <dbReference type="ARBA" id="ARBA00022722"/>
    </source>
</evidence>
<comment type="subcellular location">
    <subcellularLocation>
        <location evidence="2">Nucleus</location>
    </subcellularLocation>
</comment>